<dbReference type="InterPro" id="IPR027417">
    <property type="entry name" value="P-loop_NTPase"/>
</dbReference>
<protein>
    <recommendedName>
        <fullName evidence="2">Kinesin motor domain-containing protein</fullName>
    </recommendedName>
</protein>
<dbReference type="GO" id="GO:0005524">
    <property type="term" value="F:ATP binding"/>
    <property type="evidence" value="ECO:0007669"/>
    <property type="project" value="InterPro"/>
</dbReference>
<evidence type="ECO:0000256" key="1">
    <source>
        <dbReference type="PROSITE-ProRule" id="PRU00283"/>
    </source>
</evidence>
<dbReference type="SUPFAM" id="SSF52540">
    <property type="entry name" value="P-loop containing nucleoside triphosphate hydrolases"/>
    <property type="match status" value="1"/>
</dbReference>
<organism evidence="3 4">
    <name type="scientific">Symbiodinium necroappetens</name>
    <dbReference type="NCBI Taxonomy" id="1628268"/>
    <lineage>
        <taxon>Eukaryota</taxon>
        <taxon>Sar</taxon>
        <taxon>Alveolata</taxon>
        <taxon>Dinophyceae</taxon>
        <taxon>Suessiales</taxon>
        <taxon>Symbiodiniaceae</taxon>
        <taxon>Symbiodinium</taxon>
    </lineage>
</organism>
<dbReference type="EMBL" id="CAJNJA010008050">
    <property type="protein sequence ID" value="CAE7232188.1"/>
    <property type="molecule type" value="Genomic_DNA"/>
</dbReference>
<dbReference type="GO" id="GO:0007018">
    <property type="term" value="P:microtubule-based movement"/>
    <property type="evidence" value="ECO:0007669"/>
    <property type="project" value="InterPro"/>
</dbReference>
<dbReference type="PROSITE" id="PS50067">
    <property type="entry name" value="KINESIN_MOTOR_2"/>
    <property type="match status" value="1"/>
</dbReference>
<reference evidence="3" key="1">
    <citation type="submission" date="2021-02" db="EMBL/GenBank/DDBJ databases">
        <authorList>
            <person name="Dougan E. K."/>
            <person name="Rhodes N."/>
            <person name="Thang M."/>
            <person name="Chan C."/>
        </authorList>
    </citation>
    <scope>NUCLEOTIDE SEQUENCE</scope>
</reference>
<evidence type="ECO:0000259" key="2">
    <source>
        <dbReference type="PROSITE" id="PS50067"/>
    </source>
</evidence>
<accession>A0A812KXW6</accession>
<comment type="similarity">
    <text evidence="1">Belongs to the TRAFAC class myosin-kinesin ATPase superfamily. Kinesin family.</text>
</comment>
<dbReference type="InterPro" id="IPR001752">
    <property type="entry name" value="Kinesin_motor_dom"/>
</dbReference>
<dbReference type="OrthoDB" id="10603496at2759"/>
<gene>
    <name evidence="3" type="ORF">SNEC2469_LOCUS3660</name>
</gene>
<dbReference type="GO" id="GO:0003777">
    <property type="term" value="F:microtubule motor activity"/>
    <property type="evidence" value="ECO:0007669"/>
    <property type="project" value="InterPro"/>
</dbReference>
<comment type="caution">
    <text evidence="1">Lacks conserved residue(s) required for the propagation of feature annotation.</text>
</comment>
<dbReference type="AlphaFoldDB" id="A0A812KXW6"/>
<keyword evidence="4" id="KW-1185">Reference proteome</keyword>
<comment type="caution">
    <text evidence="3">The sequence shown here is derived from an EMBL/GenBank/DDBJ whole genome shotgun (WGS) entry which is preliminary data.</text>
</comment>
<evidence type="ECO:0000313" key="3">
    <source>
        <dbReference type="EMBL" id="CAE7232188.1"/>
    </source>
</evidence>
<dbReference type="Pfam" id="PF00225">
    <property type="entry name" value="Kinesin"/>
    <property type="match status" value="1"/>
</dbReference>
<dbReference type="GO" id="GO:0008017">
    <property type="term" value="F:microtubule binding"/>
    <property type="evidence" value="ECO:0007669"/>
    <property type="project" value="InterPro"/>
</dbReference>
<sequence>MADFTVQISFFEIYQGRLNDLMGPPNAAPRRWPAASETVAFKLLCHGDVQRKLEAGPQSPDSSRSHVVFALHVLRACRDVSTLAFVDVAAHADEVDAALGQLQEATAPASHSLAALLSGWLPGTATGLLPPASSSRLVLLHMVRSAKFASES</sequence>
<proteinExistence type="inferred from homology"/>
<dbReference type="InterPro" id="IPR036961">
    <property type="entry name" value="Kinesin_motor_dom_sf"/>
</dbReference>
<feature type="domain" description="Kinesin motor" evidence="2">
    <location>
        <begin position="1"/>
        <end position="152"/>
    </location>
</feature>
<dbReference type="Proteomes" id="UP000601435">
    <property type="component" value="Unassembled WGS sequence"/>
</dbReference>
<dbReference type="Gene3D" id="3.40.850.10">
    <property type="entry name" value="Kinesin motor domain"/>
    <property type="match status" value="1"/>
</dbReference>
<evidence type="ECO:0000313" key="4">
    <source>
        <dbReference type="Proteomes" id="UP000601435"/>
    </source>
</evidence>
<name>A0A812KXW6_9DINO</name>